<evidence type="ECO:0000256" key="2">
    <source>
        <dbReference type="SAM" id="Phobius"/>
    </source>
</evidence>
<dbReference type="PANTHER" id="PTHR34582">
    <property type="entry name" value="UPF0702 TRANSMEMBRANE PROTEIN YCAP"/>
    <property type="match status" value="1"/>
</dbReference>
<sequence>MQAVFGRGEELAWYQMAARAALVFMAAWVLLRVAGRRTFAQKTAFDLCIMLLLGAILSRAVVGASPMLGTLAGAAVLVFMHRAISMLSARWPAFDRIVGGRPIVLVFDGMENRHARKRAMLSDEDLDANARASMHAPGWDRQWKVVLERAGQITFVKPQARDGTPGPAAREDHQRLRVSTAVKQEDHASR</sequence>
<gene>
    <name evidence="3" type="ORF">EHF44_27210</name>
</gene>
<keyword evidence="3" id="KW-0614">Plasmid</keyword>
<feature type="region of interest" description="Disordered" evidence="1">
    <location>
        <begin position="158"/>
        <end position="190"/>
    </location>
</feature>
<dbReference type="Proteomes" id="UP000270411">
    <property type="component" value="Plasmid unnamed2"/>
</dbReference>
<dbReference type="KEGG" id="cpau:EHF44_27210"/>
<name>A0A3G8H9K7_9BURK</name>
<dbReference type="AlphaFoldDB" id="A0A3G8H9K7"/>
<keyword evidence="2" id="KW-0472">Membrane</keyword>
<evidence type="ECO:0000256" key="1">
    <source>
        <dbReference type="SAM" id="MobiDB-lite"/>
    </source>
</evidence>
<keyword evidence="2" id="KW-0812">Transmembrane</keyword>
<feature type="transmembrane region" description="Helical" evidence="2">
    <location>
        <begin position="12"/>
        <end position="31"/>
    </location>
</feature>
<keyword evidence="2" id="KW-1133">Transmembrane helix</keyword>
<evidence type="ECO:0000313" key="4">
    <source>
        <dbReference type="Proteomes" id="UP000270411"/>
    </source>
</evidence>
<evidence type="ECO:0000313" key="3">
    <source>
        <dbReference type="EMBL" id="AZG17163.1"/>
    </source>
</evidence>
<organism evidence="3 4">
    <name type="scientific">Cupriavidus pauculus</name>
    <dbReference type="NCBI Taxonomy" id="82633"/>
    <lineage>
        <taxon>Bacteria</taxon>
        <taxon>Pseudomonadati</taxon>
        <taxon>Pseudomonadota</taxon>
        <taxon>Betaproteobacteria</taxon>
        <taxon>Burkholderiales</taxon>
        <taxon>Burkholderiaceae</taxon>
        <taxon>Cupriavidus</taxon>
    </lineage>
</organism>
<dbReference type="PANTHER" id="PTHR34582:SF6">
    <property type="entry name" value="UPF0702 TRANSMEMBRANE PROTEIN YCAP"/>
    <property type="match status" value="1"/>
</dbReference>
<dbReference type="OrthoDB" id="9793799at2"/>
<dbReference type="EMBL" id="CP033971">
    <property type="protein sequence ID" value="AZG17163.1"/>
    <property type="molecule type" value="Genomic_DNA"/>
</dbReference>
<protein>
    <submittedName>
        <fullName evidence="3">DUF421 domain-containing protein</fullName>
    </submittedName>
</protein>
<accession>A0A3G8H9K7</accession>
<reference evidence="4" key="1">
    <citation type="submission" date="2018-11" db="EMBL/GenBank/DDBJ databases">
        <title>FDA dAtabase for Regulatory Grade micrObial Sequences (FDA-ARGOS): Supporting development and validation of Infectious Disease Dx tests.</title>
        <authorList>
            <person name="Goldberg B."/>
            <person name="Campos J."/>
            <person name="Tallon L."/>
            <person name="Sadzewicz L."/>
            <person name="Zhao X."/>
            <person name="Vavikolanu K."/>
            <person name="Mehta A."/>
            <person name="Aluvathingal J."/>
            <person name="Nadendla S."/>
            <person name="Geyer C."/>
            <person name="Nandy P."/>
            <person name="Yan Y."/>
            <person name="Sichtig H."/>
        </authorList>
    </citation>
    <scope>NUCLEOTIDE SEQUENCE [LARGE SCALE GENOMIC DNA]</scope>
    <source>
        <strain evidence="4">FDAARGOS_614</strain>
        <plasmid evidence="4">unnamed2</plasmid>
    </source>
</reference>
<geneLocation type="plasmid" evidence="3">
    <name>unnamed2</name>
</geneLocation>
<proteinExistence type="predicted"/>